<keyword evidence="3 7" id="KW-0597">Phosphoprotein</keyword>
<dbReference type="InterPro" id="IPR004358">
    <property type="entry name" value="Sig_transdc_His_kin-like_C"/>
</dbReference>
<dbReference type="PROSITE" id="PS50109">
    <property type="entry name" value="HIS_KIN"/>
    <property type="match status" value="1"/>
</dbReference>
<evidence type="ECO:0000313" key="13">
    <source>
        <dbReference type="EMBL" id="KAB4473602.1"/>
    </source>
</evidence>
<dbReference type="PANTHER" id="PTHR43547">
    <property type="entry name" value="TWO-COMPONENT HISTIDINE KINASE"/>
    <property type="match status" value="1"/>
</dbReference>
<feature type="modified residue" description="4-aspartylphosphate" evidence="7">
    <location>
        <position position="1127"/>
    </location>
</feature>
<keyword evidence="4" id="KW-0805">Transcription regulation</keyword>
<evidence type="ECO:0000259" key="11">
    <source>
        <dbReference type="PROSITE" id="PS50110"/>
    </source>
</evidence>
<evidence type="ECO:0000256" key="7">
    <source>
        <dbReference type="PROSITE-ProRule" id="PRU00169"/>
    </source>
</evidence>
<evidence type="ECO:0000259" key="9">
    <source>
        <dbReference type="PROSITE" id="PS01124"/>
    </source>
</evidence>
<dbReference type="Proteomes" id="UP000440614">
    <property type="component" value="Unassembled WGS sequence"/>
</dbReference>
<dbReference type="GO" id="GO:0043565">
    <property type="term" value="F:sequence-specific DNA binding"/>
    <property type="evidence" value="ECO:0007669"/>
    <property type="project" value="InterPro"/>
</dbReference>
<evidence type="ECO:0000256" key="1">
    <source>
        <dbReference type="ARBA" id="ARBA00000085"/>
    </source>
</evidence>
<dbReference type="InterPro" id="IPR005467">
    <property type="entry name" value="His_kinase_dom"/>
</dbReference>
<feature type="transmembrane region" description="Helical" evidence="8">
    <location>
        <begin position="779"/>
        <end position="801"/>
    </location>
</feature>
<dbReference type="InterPro" id="IPR003594">
    <property type="entry name" value="HATPase_dom"/>
</dbReference>
<keyword evidence="8" id="KW-0812">Transmembrane</keyword>
<dbReference type="PROSITE" id="PS01124">
    <property type="entry name" value="HTH_ARAC_FAMILY_2"/>
    <property type="match status" value="1"/>
</dbReference>
<dbReference type="InterPro" id="IPR015943">
    <property type="entry name" value="WD40/YVTN_repeat-like_dom_sf"/>
</dbReference>
<dbReference type="InterPro" id="IPR011047">
    <property type="entry name" value="Quinoprotein_ADH-like_sf"/>
</dbReference>
<dbReference type="InterPro" id="IPR003661">
    <property type="entry name" value="HisK_dim/P_dom"/>
</dbReference>
<dbReference type="OMA" id="QHEREDS"/>
<dbReference type="Gene3D" id="2.60.40.10">
    <property type="entry name" value="Immunoglobulins"/>
    <property type="match status" value="1"/>
</dbReference>
<evidence type="ECO:0000313" key="15">
    <source>
        <dbReference type="Proteomes" id="UP000440614"/>
    </source>
</evidence>
<evidence type="ECO:0000259" key="10">
    <source>
        <dbReference type="PROSITE" id="PS50109"/>
    </source>
</evidence>
<feature type="domain" description="Histidine kinase" evidence="10">
    <location>
        <begin position="832"/>
        <end position="1046"/>
    </location>
</feature>
<dbReference type="SUPFAM" id="SSF46689">
    <property type="entry name" value="Homeodomain-like"/>
    <property type="match status" value="2"/>
</dbReference>
<dbReference type="GeneID" id="60924646"/>
<dbReference type="Gene3D" id="3.40.50.2300">
    <property type="match status" value="1"/>
</dbReference>
<evidence type="ECO:0000256" key="2">
    <source>
        <dbReference type="ARBA" id="ARBA00012438"/>
    </source>
</evidence>
<dbReference type="KEGG" id="btho:Btheta7330_04829"/>
<dbReference type="SUPFAM" id="SSF52172">
    <property type="entry name" value="CheY-like"/>
    <property type="match status" value="1"/>
</dbReference>
<organism evidence="13 14">
    <name type="scientific">Bacteroides thetaiotaomicron</name>
    <dbReference type="NCBI Taxonomy" id="818"/>
    <lineage>
        <taxon>Bacteria</taxon>
        <taxon>Pseudomonadati</taxon>
        <taxon>Bacteroidota</taxon>
        <taxon>Bacteroidia</taxon>
        <taxon>Bacteroidales</taxon>
        <taxon>Bacteroidaceae</taxon>
        <taxon>Bacteroides</taxon>
    </lineage>
</organism>
<evidence type="ECO:0000256" key="4">
    <source>
        <dbReference type="ARBA" id="ARBA00023015"/>
    </source>
</evidence>
<dbReference type="SMART" id="SM00448">
    <property type="entry name" value="REC"/>
    <property type="match status" value="1"/>
</dbReference>
<dbReference type="CDD" id="cd00082">
    <property type="entry name" value="HisKA"/>
    <property type="match status" value="1"/>
</dbReference>
<keyword evidence="8" id="KW-0472">Membrane</keyword>
<dbReference type="PROSITE" id="PS00041">
    <property type="entry name" value="HTH_ARAC_FAMILY_1"/>
    <property type="match status" value="1"/>
</dbReference>
<dbReference type="InterPro" id="IPR011110">
    <property type="entry name" value="Reg_prop"/>
</dbReference>
<dbReference type="Gene3D" id="2.130.10.10">
    <property type="entry name" value="YVTN repeat-like/Quinoprotein amine dehydrogenase"/>
    <property type="match status" value="2"/>
</dbReference>
<evidence type="ECO:0000313" key="12">
    <source>
        <dbReference type="EMBL" id="KAB4315695.1"/>
    </source>
</evidence>
<keyword evidence="6" id="KW-0804">Transcription</keyword>
<dbReference type="Pfam" id="PF07494">
    <property type="entry name" value="Reg_prop"/>
    <property type="match status" value="2"/>
</dbReference>
<keyword evidence="5" id="KW-0238">DNA-binding</keyword>
<feature type="domain" description="Response regulatory" evidence="11">
    <location>
        <begin position="1079"/>
        <end position="1194"/>
    </location>
</feature>
<comment type="caution">
    <text evidence="13">The sequence shown here is derived from an EMBL/GenBank/DDBJ whole genome shotgun (WGS) entry which is preliminary data.</text>
</comment>
<dbReference type="SMART" id="SM00388">
    <property type="entry name" value="HisKA"/>
    <property type="match status" value="1"/>
</dbReference>
<dbReference type="Gene3D" id="3.30.565.10">
    <property type="entry name" value="Histidine kinase-like ATPase, C-terminal domain"/>
    <property type="match status" value="1"/>
</dbReference>
<evidence type="ECO:0000256" key="3">
    <source>
        <dbReference type="ARBA" id="ARBA00022553"/>
    </source>
</evidence>
<dbReference type="Gene3D" id="1.10.287.130">
    <property type="match status" value="1"/>
</dbReference>
<evidence type="ECO:0000256" key="8">
    <source>
        <dbReference type="SAM" id="Phobius"/>
    </source>
</evidence>
<dbReference type="InterPro" id="IPR011006">
    <property type="entry name" value="CheY-like_superfamily"/>
</dbReference>
<reference evidence="14 15" key="1">
    <citation type="journal article" date="2019" name="Nat. Med.">
        <title>A library of human gut bacterial isolates paired with longitudinal multiomics data enables mechanistic microbiome research.</title>
        <authorList>
            <person name="Poyet M."/>
            <person name="Groussin M."/>
            <person name="Gibbons S.M."/>
            <person name="Avila-Pacheco J."/>
            <person name="Jiang X."/>
            <person name="Kearney S.M."/>
            <person name="Perrotta A.R."/>
            <person name="Berdy B."/>
            <person name="Zhao S."/>
            <person name="Lieberman T.D."/>
            <person name="Swanson P.K."/>
            <person name="Smith M."/>
            <person name="Roesemann S."/>
            <person name="Alexander J.E."/>
            <person name="Rich S.A."/>
            <person name="Livny J."/>
            <person name="Vlamakis H."/>
            <person name="Clish C."/>
            <person name="Bullock K."/>
            <person name="Deik A."/>
            <person name="Scott J."/>
            <person name="Pierce K.A."/>
            <person name="Xavier R.J."/>
            <person name="Alm E.J."/>
        </authorList>
    </citation>
    <scope>NUCLEOTIDE SEQUENCE [LARGE SCALE GENOMIC DNA]</scope>
    <source>
        <strain evidence="13 14">BIOML-A162</strain>
        <strain evidence="12 15">BIOML-A188</strain>
    </source>
</reference>
<dbReference type="InterPro" id="IPR036890">
    <property type="entry name" value="HATPase_C_sf"/>
</dbReference>
<dbReference type="Pfam" id="PF00512">
    <property type="entry name" value="HisKA"/>
    <property type="match status" value="1"/>
</dbReference>
<gene>
    <name evidence="13" type="ORF">GAN91_23640</name>
    <name evidence="12" type="ORF">GAO51_03695</name>
</gene>
<dbReference type="Pfam" id="PF00072">
    <property type="entry name" value="Response_reg"/>
    <property type="match status" value="1"/>
</dbReference>
<dbReference type="PRINTS" id="PR00344">
    <property type="entry name" value="BCTRLSENSOR"/>
</dbReference>
<accession>A0A0P0FL79</accession>
<feature type="domain" description="HTH araC/xylS-type" evidence="9">
    <location>
        <begin position="1229"/>
        <end position="1327"/>
    </location>
</feature>
<dbReference type="EC" id="2.7.13.3" evidence="2"/>
<dbReference type="GO" id="GO:0000155">
    <property type="term" value="F:phosphorelay sensor kinase activity"/>
    <property type="evidence" value="ECO:0007669"/>
    <property type="project" value="InterPro"/>
</dbReference>
<proteinExistence type="predicted"/>
<dbReference type="InterPro" id="IPR011123">
    <property type="entry name" value="Y_Y_Y"/>
</dbReference>
<name>A0A0P0FL79_BACT4</name>
<keyword evidence="8" id="KW-1133">Transmembrane helix</keyword>
<evidence type="ECO:0000313" key="14">
    <source>
        <dbReference type="Proteomes" id="UP000436858"/>
    </source>
</evidence>
<dbReference type="SUPFAM" id="SSF63829">
    <property type="entry name" value="Calcium-dependent phosphotriesterase"/>
    <property type="match status" value="3"/>
</dbReference>
<dbReference type="Pfam" id="PF12833">
    <property type="entry name" value="HTH_18"/>
    <property type="match status" value="1"/>
</dbReference>
<sequence>MKLTKILILLLAFWLEPLSASPYFSFKKYQVEDGLSHNTVWCAIQDSYGFIWLGTSDGLNRYDGRGNKVYRNVLNDKFSLENNFVEALIEEDQNIWVGTNSGLYIYDRATDRFSYFDKTTQYGVYVSSEIKKIVKTENGLLWIATLGQGLFIYDPKTEVLTQNSIQTSFVWDVCQSYDKKKVYVSSLQEGLLCFDENGKFLQSYRVSSDVNSSDSYKINCVLDVEGEVWLGAGNNLLGRLNRQTGTVENYMAPSLNFGAVRSLLKYTENELLVGTDNGLYLFNRESKTFLRADNPADPRSLSDQTINGMMWDAEGALWVLTNLGGINYMSKQTKRFDYYSPAYLSGIAGAGEVVGPFCENKDGNIWIGTQSGLYFFNTVTRELSEYHIGGVKSQKYDIRSLMLDGDCLWIGTYAEGIRVLNLRTGSIKEYTHSRGIPNTICSNDVLCIYKDRKGEIFVGTSWGLCRYNPDADNFMTITSIGSMISVGDIYEDMYNNLWIATTNSGVFSYNTLSGHWKHFQHEREDSTTITSNSVITVFEDNKGVMWFGTNGGGLCSFDPKTEAFIEFDSALPNKVIYSIEQDQTGDFWISSNAGIFKINPISKAHFRQFTINDGLQGNQFMARSSLKSSEGKLYFGGINGFNVFQPERFVDNSYIPPVYVTDIRLSYLNDEQEVKKLLQLGKPIYMADKITLSYENNSFTIRFVALSYEDPARNRYSYMLKGVDKEWITNSENNSASYTNLPPGEYEFEVRGSNNDHQWNEKTTTLRVVITPPWWRSSFAYFIYILLLMGWIVWIAWRWNLRVKHKYKHRMEKYQIAKEQEVYKSKIGFFINLVHEIRTPLSLIRLPLEKLQEIEHEGKEAKYLSVIDKNVNYLLGITNQLLDFQKMENGALQLNLVSCDIKEIVNDVYSQFTSPAELKGIELVLTLPEQELVSMVDREKLSKILVNLMGNAIKYARTRIDLKLVTTDAGYEIYVSDDGRGVPDAQKGKIFEAFYQMPDDKVATATGTGIGLAFAKSLAEAHQGSLRLEDNEPQGSSFILSLPLSEKKAEEAADIVEVHSENEGSAENIPSEFSGKKFTVLLVEDNVELLNLTRDSLVAWFRVLKAPNGRAALEILEQESVDVIVSDVMMPEMNGLELCSKVKSEIDYSHIPVILLTAKTTLESKVEGLECGADVYIEKPFSIKQLHKQIENLLRLRQSFHKLMVSLSGNANQASAELAMTQRDCEFVAKIQEVIADQLADENFSIDTLAEQMNMSRSNFYRKIKALSGMSPNDYLKALRMNKAAELIQGGTRISEVAAQVGFTSSSYFAKCFKAQYGVLPKEYVNQLSVSDTAVESTPDADSTI</sequence>
<dbReference type="InterPro" id="IPR018060">
    <property type="entry name" value="HTH_AraC"/>
</dbReference>
<dbReference type="EMBL" id="WCRY01000034">
    <property type="protein sequence ID" value="KAB4473602.1"/>
    <property type="molecule type" value="Genomic_DNA"/>
</dbReference>
<comment type="catalytic activity">
    <reaction evidence="1">
        <text>ATP + protein L-histidine = ADP + protein N-phospho-L-histidine.</text>
        <dbReference type="EC" id="2.7.13.3"/>
    </reaction>
</comment>
<dbReference type="Proteomes" id="UP000436858">
    <property type="component" value="Unassembled WGS sequence"/>
</dbReference>
<dbReference type="FunFam" id="1.10.287.130:FF:000045">
    <property type="entry name" value="Two-component system sensor histidine kinase/response regulator"/>
    <property type="match status" value="1"/>
</dbReference>
<dbReference type="PROSITE" id="PS50110">
    <property type="entry name" value="RESPONSE_REGULATORY"/>
    <property type="match status" value="1"/>
</dbReference>
<dbReference type="Pfam" id="PF02518">
    <property type="entry name" value="HATPase_c"/>
    <property type="match status" value="1"/>
</dbReference>
<dbReference type="SMART" id="SM00342">
    <property type="entry name" value="HTH_ARAC"/>
    <property type="match status" value="1"/>
</dbReference>
<dbReference type="SUPFAM" id="SSF50998">
    <property type="entry name" value="Quinoprotein alcohol dehydrogenase-like"/>
    <property type="match status" value="1"/>
</dbReference>
<dbReference type="Pfam" id="PF07495">
    <property type="entry name" value="Y_Y_Y"/>
    <property type="match status" value="1"/>
</dbReference>
<dbReference type="SUPFAM" id="SSF47384">
    <property type="entry name" value="Homodimeric domain of signal transducing histidine kinase"/>
    <property type="match status" value="1"/>
</dbReference>
<dbReference type="InterPro" id="IPR036097">
    <property type="entry name" value="HisK_dim/P_sf"/>
</dbReference>
<dbReference type="CDD" id="cd17574">
    <property type="entry name" value="REC_OmpR"/>
    <property type="match status" value="1"/>
</dbReference>
<dbReference type="CDD" id="cd00075">
    <property type="entry name" value="HATPase"/>
    <property type="match status" value="1"/>
</dbReference>
<dbReference type="Gene3D" id="1.10.10.60">
    <property type="entry name" value="Homeodomain-like"/>
    <property type="match status" value="2"/>
</dbReference>
<dbReference type="FunFam" id="2.60.40.10:FF:000791">
    <property type="entry name" value="Two-component system sensor histidine kinase/response regulator"/>
    <property type="match status" value="1"/>
</dbReference>
<dbReference type="InterPro" id="IPR013783">
    <property type="entry name" value="Ig-like_fold"/>
</dbReference>
<evidence type="ECO:0000256" key="5">
    <source>
        <dbReference type="ARBA" id="ARBA00023125"/>
    </source>
</evidence>
<dbReference type="SMART" id="SM00387">
    <property type="entry name" value="HATPase_c"/>
    <property type="match status" value="1"/>
</dbReference>
<evidence type="ECO:0000256" key="6">
    <source>
        <dbReference type="ARBA" id="ARBA00023163"/>
    </source>
</evidence>
<dbReference type="RefSeq" id="WP_011108846.1">
    <property type="nucleotide sequence ID" value="NZ_CAXKYD010000038.1"/>
</dbReference>
<dbReference type="InterPro" id="IPR009057">
    <property type="entry name" value="Homeodomain-like_sf"/>
</dbReference>
<dbReference type="InterPro" id="IPR018062">
    <property type="entry name" value="HTH_AraC-typ_CS"/>
</dbReference>
<dbReference type="PANTHER" id="PTHR43547:SF2">
    <property type="entry name" value="HYBRID SIGNAL TRANSDUCTION HISTIDINE KINASE C"/>
    <property type="match status" value="1"/>
</dbReference>
<dbReference type="SUPFAM" id="SSF55874">
    <property type="entry name" value="ATPase domain of HSP90 chaperone/DNA topoisomerase II/histidine kinase"/>
    <property type="match status" value="1"/>
</dbReference>
<dbReference type="EMBL" id="WCSY01000002">
    <property type="protein sequence ID" value="KAB4315695.1"/>
    <property type="molecule type" value="Genomic_DNA"/>
</dbReference>
<dbReference type="InterPro" id="IPR001789">
    <property type="entry name" value="Sig_transdc_resp-reg_receiver"/>
</dbReference>
<protein>
    <recommendedName>
        <fullName evidence="2">histidine kinase</fullName>
        <ecNumber evidence="2">2.7.13.3</ecNumber>
    </recommendedName>
</protein>
<dbReference type="GO" id="GO:0003700">
    <property type="term" value="F:DNA-binding transcription factor activity"/>
    <property type="evidence" value="ECO:0007669"/>
    <property type="project" value="InterPro"/>
</dbReference>